<feature type="compositionally biased region" description="Polar residues" evidence="1">
    <location>
        <begin position="90"/>
        <end position="100"/>
    </location>
</feature>
<accession>M1VJN1</accession>
<sequence length="127" mass="13936">MAKNVNDQTELRIGHEGNQQIEALLKERNELSEALAQTQAQLAAALMRVEAATRVIERLLRERQPLPQEESSPSPSPTLSKESVGAAEPASSTTSRAGSNTRGRRTRSCVRRGGSFQDLPERSAKKR</sequence>
<dbReference type="HOGENOM" id="CLU_1973674_0_0_1"/>
<dbReference type="Proteomes" id="UP000007014">
    <property type="component" value="Chromosome 15"/>
</dbReference>
<proteinExistence type="predicted"/>
<reference evidence="3 4" key="1">
    <citation type="journal article" date="2004" name="Nature">
        <title>Genome sequence of the ultrasmall unicellular red alga Cyanidioschyzon merolae 10D.</title>
        <authorList>
            <person name="Matsuzaki M."/>
            <person name="Misumi O."/>
            <person name="Shin-i T."/>
            <person name="Maruyama S."/>
            <person name="Takahara M."/>
            <person name="Miyagishima S."/>
            <person name="Mori T."/>
            <person name="Nishida K."/>
            <person name="Yagisawa F."/>
            <person name="Nishida K."/>
            <person name="Yoshida Y."/>
            <person name="Nishimura Y."/>
            <person name="Nakao S."/>
            <person name="Kobayashi T."/>
            <person name="Momoyama Y."/>
            <person name="Higashiyama T."/>
            <person name="Minoda A."/>
            <person name="Sano M."/>
            <person name="Nomoto H."/>
            <person name="Oishi K."/>
            <person name="Hayashi H."/>
            <person name="Ohta F."/>
            <person name="Nishizaka S."/>
            <person name="Haga S."/>
            <person name="Miura S."/>
            <person name="Morishita T."/>
            <person name="Kabeya Y."/>
            <person name="Terasawa K."/>
            <person name="Suzuki Y."/>
            <person name="Ishii Y."/>
            <person name="Asakawa S."/>
            <person name="Takano H."/>
            <person name="Ohta N."/>
            <person name="Kuroiwa H."/>
            <person name="Tanaka K."/>
            <person name="Shimizu N."/>
            <person name="Sugano S."/>
            <person name="Sato N."/>
            <person name="Nozaki H."/>
            <person name="Ogasawara N."/>
            <person name="Kohara Y."/>
            <person name="Kuroiwa T."/>
        </authorList>
    </citation>
    <scope>NUCLEOTIDE SEQUENCE [LARGE SCALE GENOMIC DNA]</scope>
    <source>
        <strain evidence="3 4">10D</strain>
    </source>
</reference>
<dbReference type="AlphaFoldDB" id="M1VJN1"/>
<dbReference type="Gramene" id="CMO205CT">
    <property type="protein sequence ID" value="CMO205CT"/>
    <property type="gene ID" value="CMO205C"/>
</dbReference>
<dbReference type="Pfam" id="PF08606">
    <property type="entry name" value="Prp19"/>
    <property type="match status" value="1"/>
</dbReference>
<dbReference type="RefSeq" id="XP_005537594.1">
    <property type="nucleotide sequence ID" value="XM_005537537.1"/>
</dbReference>
<dbReference type="GeneID" id="16995684"/>
<feature type="region of interest" description="Disordered" evidence="1">
    <location>
        <begin position="60"/>
        <end position="127"/>
    </location>
</feature>
<name>M1VJN1_CYAM1</name>
<evidence type="ECO:0000256" key="1">
    <source>
        <dbReference type="SAM" id="MobiDB-lite"/>
    </source>
</evidence>
<dbReference type="EMBL" id="AP006497">
    <property type="protein sequence ID" value="BAM81558.1"/>
    <property type="molecule type" value="Genomic_DNA"/>
</dbReference>
<evidence type="ECO:0000313" key="4">
    <source>
        <dbReference type="Proteomes" id="UP000007014"/>
    </source>
</evidence>
<feature type="compositionally biased region" description="Low complexity" evidence="1">
    <location>
        <begin position="65"/>
        <end position="80"/>
    </location>
</feature>
<evidence type="ECO:0000313" key="3">
    <source>
        <dbReference type="EMBL" id="BAM81558.1"/>
    </source>
</evidence>
<organism evidence="3 4">
    <name type="scientific">Cyanidioschyzon merolae (strain NIES-3377 / 10D)</name>
    <name type="common">Unicellular red alga</name>
    <dbReference type="NCBI Taxonomy" id="280699"/>
    <lineage>
        <taxon>Eukaryota</taxon>
        <taxon>Rhodophyta</taxon>
        <taxon>Bangiophyceae</taxon>
        <taxon>Cyanidiales</taxon>
        <taxon>Cyanidiaceae</taxon>
        <taxon>Cyanidioschyzon</taxon>
    </lineage>
</organism>
<protein>
    <recommendedName>
        <fullName evidence="2">Prp19 coiled-coil region domain-containing protein</fullName>
    </recommendedName>
</protein>
<gene>
    <name evidence="3" type="ORF">CYME_CMO205C</name>
</gene>
<dbReference type="InterPro" id="IPR013915">
    <property type="entry name" value="Prp19_cc"/>
</dbReference>
<evidence type="ECO:0000259" key="2">
    <source>
        <dbReference type="Pfam" id="PF08606"/>
    </source>
</evidence>
<keyword evidence="4" id="KW-1185">Reference proteome</keyword>
<reference evidence="3 4" key="2">
    <citation type="journal article" date="2007" name="BMC Biol.">
        <title>A 100%-complete sequence reveals unusually simple genomic features in the hot-spring red alga Cyanidioschyzon merolae.</title>
        <authorList>
            <person name="Nozaki H."/>
            <person name="Takano H."/>
            <person name="Misumi O."/>
            <person name="Terasawa K."/>
            <person name="Matsuzaki M."/>
            <person name="Maruyama S."/>
            <person name="Nishida K."/>
            <person name="Yagisawa F."/>
            <person name="Yoshida Y."/>
            <person name="Fujiwara T."/>
            <person name="Takio S."/>
            <person name="Tamura K."/>
            <person name="Chung S.J."/>
            <person name="Nakamura S."/>
            <person name="Kuroiwa H."/>
            <person name="Tanaka K."/>
            <person name="Sato N."/>
            <person name="Kuroiwa T."/>
        </authorList>
    </citation>
    <scope>NUCLEOTIDE SEQUENCE [LARGE SCALE GENOMIC DNA]</scope>
    <source>
        <strain evidence="3 4">10D</strain>
    </source>
</reference>
<dbReference type="KEGG" id="cme:CYME_CMO205C"/>
<feature type="domain" description="Prp19 coiled-coil region" evidence="2">
    <location>
        <begin position="21"/>
        <end position="65"/>
    </location>
</feature>